<name>A0A1M6BVV3_9FIRM</name>
<dbReference type="Proteomes" id="UP000184442">
    <property type="component" value="Unassembled WGS sequence"/>
</dbReference>
<organism evidence="1 2">
    <name type="scientific">Lutispora thermophila DSM 19022</name>
    <dbReference type="NCBI Taxonomy" id="1122184"/>
    <lineage>
        <taxon>Bacteria</taxon>
        <taxon>Bacillati</taxon>
        <taxon>Bacillota</taxon>
        <taxon>Clostridia</taxon>
        <taxon>Lutisporales</taxon>
        <taxon>Lutisporaceae</taxon>
        <taxon>Lutispora</taxon>
    </lineage>
</organism>
<sequence length="42" mass="4778">MVKVSGVDFTRLNVWNEAKTLAVDVYKSTNKEPVSKDFGFKE</sequence>
<dbReference type="AlphaFoldDB" id="A0A1M6BVV3"/>
<dbReference type="SUPFAM" id="SSF158446">
    <property type="entry name" value="IVS-encoded protein-like"/>
    <property type="match status" value="1"/>
</dbReference>
<reference evidence="1 2" key="1">
    <citation type="submission" date="2016-11" db="EMBL/GenBank/DDBJ databases">
        <authorList>
            <person name="Jaros S."/>
            <person name="Januszkiewicz K."/>
            <person name="Wedrychowicz H."/>
        </authorList>
    </citation>
    <scope>NUCLEOTIDE SEQUENCE [LARGE SCALE GENOMIC DNA]</scope>
    <source>
        <strain evidence="1 2">DSM 19022</strain>
    </source>
</reference>
<dbReference type="EMBL" id="FQZS01000004">
    <property type="protein sequence ID" value="SHI52922.1"/>
    <property type="molecule type" value="Genomic_DNA"/>
</dbReference>
<gene>
    <name evidence="1" type="ORF">SAMN02745176_00565</name>
</gene>
<evidence type="ECO:0000313" key="1">
    <source>
        <dbReference type="EMBL" id="SHI52922.1"/>
    </source>
</evidence>
<dbReference type="InterPro" id="IPR036583">
    <property type="entry name" value="23S_rRNA_IVS_sf"/>
</dbReference>
<keyword evidence="2" id="KW-1185">Reference proteome</keyword>
<accession>A0A1M6BVV3</accession>
<evidence type="ECO:0000313" key="2">
    <source>
        <dbReference type="Proteomes" id="UP000184442"/>
    </source>
</evidence>
<proteinExistence type="predicted"/>
<protein>
    <submittedName>
        <fullName evidence="1">Uncharacterized protein</fullName>
    </submittedName>
</protein>